<dbReference type="EMBL" id="JBHLXP010000004">
    <property type="protein sequence ID" value="MFC0049693.1"/>
    <property type="molecule type" value="Genomic_DNA"/>
</dbReference>
<feature type="transmembrane region" description="Helical" evidence="1">
    <location>
        <begin position="44"/>
        <end position="66"/>
    </location>
</feature>
<evidence type="ECO:0000259" key="2">
    <source>
        <dbReference type="Pfam" id="PF06580"/>
    </source>
</evidence>
<name>A0ABV6BHX7_9GAMM</name>
<keyword evidence="3" id="KW-0808">Transferase</keyword>
<dbReference type="RefSeq" id="WP_377246037.1">
    <property type="nucleotide sequence ID" value="NZ_JBHLXP010000004.1"/>
</dbReference>
<dbReference type="EC" id="2.7.13.3" evidence="3"/>
<feature type="transmembrane region" description="Helical" evidence="1">
    <location>
        <begin position="200"/>
        <end position="221"/>
    </location>
</feature>
<dbReference type="PANTHER" id="PTHR34220:SF7">
    <property type="entry name" value="SENSOR HISTIDINE KINASE YPDA"/>
    <property type="match status" value="1"/>
</dbReference>
<dbReference type="PANTHER" id="PTHR34220">
    <property type="entry name" value="SENSOR HISTIDINE KINASE YPDA"/>
    <property type="match status" value="1"/>
</dbReference>
<evidence type="ECO:0000256" key="1">
    <source>
        <dbReference type="SAM" id="Phobius"/>
    </source>
</evidence>
<feature type="transmembrane region" description="Helical" evidence="1">
    <location>
        <begin position="12"/>
        <end position="32"/>
    </location>
</feature>
<keyword evidence="4" id="KW-1185">Reference proteome</keyword>
<gene>
    <name evidence="3" type="ORF">ACFFJP_15450</name>
</gene>
<dbReference type="InterPro" id="IPR036890">
    <property type="entry name" value="HATPase_C_sf"/>
</dbReference>
<dbReference type="GO" id="GO:0004673">
    <property type="term" value="F:protein histidine kinase activity"/>
    <property type="evidence" value="ECO:0007669"/>
    <property type="project" value="UniProtKB-EC"/>
</dbReference>
<proteinExistence type="predicted"/>
<accession>A0ABV6BHX7</accession>
<feature type="domain" description="Signal transduction histidine kinase internal region" evidence="2">
    <location>
        <begin position="321"/>
        <end position="398"/>
    </location>
</feature>
<comment type="caution">
    <text evidence="3">The sequence shown here is derived from an EMBL/GenBank/DDBJ whole genome shotgun (WGS) entry which is preliminary data.</text>
</comment>
<reference evidence="3 4" key="1">
    <citation type="submission" date="2024-09" db="EMBL/GenBank/DDBJ databases">
        <authorList>
            <person name="Sun Q."/>
            <person name="Mori K."/>
        </authorList>
    </citation>
    <scope>NUCLEOTIDE SEQUENCE [LARGE SCALE GENOMIC DNA]</scope>
    <source>
        <strain evidence="3 4">KCTC 23315</strain>
    </source>
</reference>
<dbReference type="Proteomes" id="UP001589813">
    <property type="component" value="Unassembled WGS sequence"/>
</dbReference>
<keyword evidence="1" id="KW-0472">Membrane</keyword>
<feature type="transmembrane region" description="Helical" evidence="1">
    <location>
        <begin position="116"/>
        <end position="135"/>
    </location>
</feature>
<evidence type="ECO:0000313" key="3">
    <source>
        <dbReference type="EMBL" id="MFC0049693.1"/>
    </source>
</evidence>
<keyword evidence="1" id="KW-1133">Transmembrane helix</keyword>
<dbReference type="SUPFAM" id="SSF55874">
    <property type="entry name" value="ATPase domain of HSP90 chaperone/DNA topoisomerase II/histidine kinase"/>
    <property type="match status" value="1"/>
</dbReference>
<sequence>MKFADLTKTEHLLALLPVLLAWLWVLISPQMLPADVAAYTPIPPFWISALLSALLYLPLLFAQGWLSHSLQPEDGSAKSQRHTIKLILLWFAAFVLYPACWWFWSQSSAQAFRFEVTDWLLVGMLSLLYWCHLAYQRRQRSGPLTGWSRLWSLDAALLLLLGLWTLAWACLLTSHSPGFAVQPIPARVDWSRIAAQPVLWLWYLWQFAVMAAVMFGCYWLTRYLLIRRLLARHGLLPFVLLSLLLILCCYAPLAWLLLQLPMNHGVDVPAVPGGSQDPFDWYNCNFMLLQWLLTTPLILAFERQQQDSALAQLHHQQVRTELQLLQQQINPHFLFNTLNNLYALCLLKSDAAPQLVLKLADLLRYVVYQGQQARVTLAQELDYLQHYLDLQQLRVSNKTSVHIDFPAAQSHWQLPPLLLIMLVENAYKHGVETSAAPSQIWLSASITQQRLVFICRNTLPDQAAGATGAGMGLENLRRRLQLLYGSDFMLQSGPTSDNPLCWHAELQLPLWTEQEAA</sequence>
<keyword evidence="1" id="KW-0812">Transmembrane</keyword>
<dbReference type="Gene3D" id="3.30.565.10">
    <property type="entry name" value="Histidine kinase-like ATPase, C-terminal domain"/>
    <property type="match status" value="1"/>
</dbReference>
<feature type="transmembrane region" description="Helical" evidence="1">
    <location>
        <begin position="233"/>
        <end position="260"/>
    </location>
</feature>
<dbReference type="InterPro" id="IPR050640">
    <property type="entry name" value="Bact_2-comp_sensor_kinase"/>
</dbReference>
<dbReference type="Pfam" id="PF06580">
    <property type="entry name" value="His_kinase"/>
    <property type="match status" value="1"/>
</dbReference>
<keyword evidence="3" id="KW-0418">Kinase</keyword>
<protein>
    <submittedName>
        <fullName evidence="3">Sensor histidine kinase</fullName>
        <ecNumber evidence="3">2.7.13.3</ecNumber>
    </submittedName>
</protein>
<dbReference type="InterPro" id="IPR010559">
    <property type="entry name" value="Sig_transdc_His_kin_internal"/>
</dbReference>
<organism evidence="3 4">
    <name type="scientific">Rheinheimera tilapiae</name>
    <dbReference type="NCBI Taxonomy" id="875043"/>
    <lineage>
        <taxon>Bacteria</taxon>
        <taxon>Pseudomonadati</taxon>
        <taxon>Pseudomonadota</taxon>
        <taxon>Gammaproteobacteria</taxon>
        <taxon>Chromatiales</taxon>
        <taxon>Chromatiaceae</taxon>
        <taxon>Rheinheimera</taxon>
    </lineage>
</organism>
<feature type="transmembrane region" description="Helical" evidence="1">
    <location>
        <begin position="86"/>
        <end position="104"/>
    </location>
</feature>
<feature type="transmembrane region" description="Helical" evidence="1">
    <location>
        <begin position="156"/>
        <end position="180"/>
    </location>
</feature>
<evidence type="ECO:0000313" key="4">
    <source>
        <dbReference type="Proteomes" id="UP001589813"/>
    </source>
</evidence>